<organism evidence="1 2">
    <name type="scientific">Bartonella vinsonii</name>
    <name type="common">Rochalimaea vinsonii</name>
    <dbReference type="NCBI Taxonomy" id="33047"/>
    <lineage>
        <taxon>Bacteria</taxon>
        <taxon>Pseudomonadati</taxon>
        <taxon>Pseudomonadota</taxon>
        <taxon>Alphaproteobacteria</taxon>
        <taxon>Hyphomicrobiales</taxon>
        <taxon>Bartonellaceae</taxon>
        <taxon>Bartonella</taxon>
    </lineage>
</organism>
<name>A0A448V6J9_BARVI</name>
<dbReference type="EMBL" id="LR134529">
    <property type="protein sequence ID" value="VEJ45380.1"/>
    <property type="molecule type" value="Genomic_DNA"/>
</dbReference>
<protein>
    <submittedName>
        <fullName evidence="1">Uncharacterized protein</fullName>
    </submittedName>
</protein>
<reference evidence="1 2" key="1">
    <citation type="submission" date="2018-12" db="EMBL/GenBank/DDBJ databases">
        <authorList>
            <consortium name="Pathogen Informatics"/>
        </authorList>
    </citation>
    <scope>NUCLEOTIDE SEQUENCE [LARGE SCALE GENOMIC DNA]</scope>
    <source>
        <strain evidence="1 2">NCTC12905</strain>
    </source>
</reference>
<gene>
    <name evidence="1" type="ORF">NCTC12905_01030</name>
</gene>
<evidence type="ECO:0000313" key="2">
    <source>
        <dbReference type="Proteomes" id="UP000274201"/>
    </source>
</evidence>
<proteinExistence type="predicted"/>
<evidence type="ECO:0000313" key="1">
    <source>
        <dbReference type="EMBL" id="VEJ45380.1"/>
    </source>
</evidence>
<dbReference type="Proteomes" id="UP000274201">
    <property type="component" value="Chromosome"/>
</dbReference>
<sequence>MTNVLSIVQYVIEYIGYHQRFLFQNEKVKSNKACPPLSSFKIARLVIKNKP</sequence>
<dbReference type="AlphaFoldDB" id="A0A448V6J9"/>
<accession>A0A448V6J9</accession>